<dbReference type="AlphaFoldDB" id="A0A9N8EUU9"/>
<feature type="transmembrane region" description="Helical" evidence="6">
    <location>
        <begin position="77"/>
        <end position="99"/>
    </location>
</feature>
<evidence type="ECO:0000256" key="5">
    <source>
        <dbReference type="ARBA" id="ARBA00023136"/>
    </source>
</evidence>
<keyword evidence="5 6" id="KW-0472">Membrane</keyword>
<dbReference type="Pfam" id="PF12832">
    <property type="entry name" value="MFS_1_like"/>
    <property type="match status" value="1"/>
</dbReference>
<accession>A0A9N8EUU9</accession>
<dbReference type="Proteomes" id="UP001153069">
    <property type="component" value="Unassembled WGS sequence"/>
</dbReference>
<name>A0A9N8EUU9_9STRA</name>
<feature type="transmembrane region" description="Helical" evidence="6">
    <location>
        <begin position="130"/>
        <end position="147"/>
    </location>
</feature>
<evidence type="ECO:0000313" key="9">
    <source>
        <dbReference type="Proteomes" id="UP001153069"/>
    </source>
</evidence>
<comment type="caution">
    <text evidence="8">The sequence shown here is derived from an EMBL/GenBank/DDBJ whole genome shotgun (WGS) entry which is preliminary data.</text>
</comment>
<organism evidence="8 9">
    <name type="scientific">Seminavis robusta</name>
    <dbReference type="NCBI Taxonomy" id="568900"/>
    <lineage>
        <taxon>Eukaryota</taxon>
        <taxon>Sar</taxon>
        <taxon>Stramenopiles</taxon>
        <taxon>Ochrophyta</taxon>
        <taxon>Bacillariophyta</taxon>
        <taxon>Bacillariophyceae</taxon>
        <taxon>Bacillariophycidae</taxon>
        <taxon>Naviculales</taxon>
        <taxon>Naviculaceae</taxon>
        <taxon>Seminavis</taxon>
    </lineage>
</organism>
<evidence type="ECO:0000256" key="3">
    <source>
        <dbReference type="ARBA" id="ARBA00022692"/>
    </source>
</evidence>
<sequence>MPNNVLLLSLLRKDMTEASCKLDQETLDAERWPMKEHGRRRFFRIIRILYLSYYASTGSLVPYLPVYYHSLGHGGQVIGVLSSLRPFVNLLVAPLWAMFADCSQDTLRVLQIAAMGSALGYVSIGVQSDATSLILAVIVTSIFYAPIKTLMDSMVLERLQDLERLSPDDSKNIKDDDNNESFGKLRLWGPLGFGLGCSLAGTVATHQCNNTQMDVSWLPEWARQWNSLFCESLVGYRSLFVIFALFSIPMMLSLLAIPPRTPGLAKTGPEPQHMKQKDLNVKPAGFSSLHRGLCTIVENQDTRLFLLLVLAIGVNNGAVETFCYVRMREVGATGQQIGFSRLFSAVAGTPMFWFSSKLNGIIQGRSRRVSAEILILILCLTSYAIRFLLYALIRSPTDALPAEAIRGITFAAFYSTASIYAHRHAPEGFKSSMLMVVNSLYGGLGQSIGSMVAGRIQHRIGTVRMFLSIFQWDLALIGLVLLYVTFLAQPAPTKALLAMDKKIR</sequence>
<feature type="transmembrane region" description="Helical" evidence="6">
    <location>
        <begin position="433"/>
        <end position="453"/>
    </location>
</feature>
<feature type="transmembrane region" description="Helical" evidence="6">
    <location>
        <begin position="337"/>
        <end position="353"/>
    </location>
</feature>
<evidence type="ECO:0000259" key="7">
    <source>
        <dbReference type="Pfam" id="PF12832"/>
    </source>
</evidence>
<protein>
    <submittedName>
        <fullName evidence="8">Major facilitator superfamily domain containing</fullName>
    </submittedName>
</protein>
<proteinExistence type="inferred from homology"/>
<reference evidence="8" key="1">
    <citation type="submission" date="2020-06" db="EMBL/GenBank/DDBJ databases">
        <authorList>
            <consortium name="Plant Systems Biology data submission"/>
        </authorList>
    </citation>
    <scope>NUCLEOTIDE SEQUENCE</scope>
    <source>
        <strain evidence="8">D6</strain>
    </source>
</reference>
<keyword evidence="4 6" id="KW-1133">Transmembrane helix</keyword>
<keyword evidence="9" id="KW-1185">Reference proteome</keyword>
<dbReference type="InterPro" id="IPR051717">
    <property type="entry name" value="MFS_MFSD6"/>
</dbReference>
<comment type="subcellular location">
    <subcellularLocation>
        <location evidence="1">Membrane</location>
        <topology evidence="1">Multi-pass membrane protein</topology>
    </subcellularLocation>
</comment>
<dbReference type="GO" id="GO:0016020">
    <property type="term" value="C:membrane"/>
    <property type="evidence" value="ECO:0007669"/>
    <property type="project" value="UniProtKB-SubCell"/>
</dbReference>
<feature type="transmembrane region" description="Helical" evidence="6">
    <location>
        <begin position="465"/>
        <end position="486"/>
    </location>
</feature>
<feature type="transmembrane region" description="Helical" evidence="6">
    <location>
        <begin position="45"/>
        <end position="65"/>
    </location>
</feature>
<feature type="transmembrane region" description="Helical" evidence="6">
    <location>
        <begin position="304"/>
        <end position="325"/>
    </location>
</feature>
<evidence type="ECO:0000256" key="4">
    <source>
        <dbReference type="ARBA" id="ARBA00022989"/>
    </source>
</evidence>
<comment type="similarity">
    <text evidence="2">Belongs to the major facilitator superfamily. MFSD6 family.</text>
</comment>
<dbReference type="SUPFAM" id="SSF103473">
    <property type="entry name" value="MFS general substrate transporter"/>
    <property type="match status" value="1"/>
</dbReference>
<dbReference type="Gene3D" id="1.20.1250.20">
    <property type="entry name" value="MFS general substrate transporter like domains"/>
    <property type="match status" value="2"/>
</dbReference>
<feature type="transmembrane region" description="Helical" evidence="6">
    <location>
        <begin position="239"/>
        <end position="257"/>
    </location>
</feature>
<evidence type="ECO:0000256" key="1">
    <source>
        <dbReference type="ARBA" id="ARBA00004141"/>
    </source>
</evidence>
<evidence type="ECO:0000256" key="6">
    <source>
        <dbReference type="SAM" id="Phobius"/>
    </source>
</evidence>
<dbReference type="EMBL" id="CAICTM010002270">
    <property type="protein sequence ID" value="CAB9528607.1"/>
    <property type="molecule type" value="Genomic_DNA"/>
</dbReference>
<keyword evidence="3 6" id="KW-0812">Transmembrane</keyword>
<dbReference type="PANTHER" id="PTHR16172">
    <property type="entry name" value="MAJOR FACILITATOR SUPERFAMILY DOMAIN-CONTAINING PROTEIN 6-LIKE"/>
    <property type="match status" value="1"/>
</dbReference>
<dbReference type="InterPro" id="IPR024989">
    <property type="entry name" value="MFS_assoc_dom"/>
</dbReference>
<feature type="transmembrane region" description="Helical" evidence="6">
    <location>
        <begin position="373"/>
        <end position="392"/>
    </location>
</feature>
<feature type="transmembrane region" description="Helical" evidence="6">
    <location>
        <begin position="106"/>
        <end position="124"/>
    </location>
</feature>
<feature type="domain" description="Major facilitator superfamily associated" evidence="7">
    <location>
        <begin position="46"/>
        <end position="467"/>
    </location>
</feature>
<gene>
    <name evidence="8" type="ORF">SEMRO_2272_G321470.1</name>
</gene>
<evidence type="ECO:0000256" key="2">
    <source>
        <dbReference type="ARBA" id="ARBA00005241"/>
    </source>
</evidence>
<dbReference type="OrthoDB" id="515887at2759"/>
<dbReference type="InterPro" id="IPR036259">
    <property type="entry name" value="MFS_trans_sf"/>
</dbReference>
<feature type="transmembrane region" description="Helical" evidence="6">
    <location>
        <begin position="404"/>
        <end position="421"/>
    </location>
</feature>
<evidence type="ECO:0000313" key="8">
    <source>
        <dbReference type="EMBL" id="CAB9528607.1"/>
    </source>
</evidence>
<dbReference type="PANTHER" id="PTHR16172:SF41">
    <property type="entry name" value="MAJOR FACILITATOR SUPERFAMILY DOMAIN-CONTAINING PROTEIN 6-LIKE"/>
    <property type="match status" value="1"/>
</dbReference>